<protein>
    <submittedName>
        <fullName evidence="1">Uncharacterized protein</fullName>
    </submittedName>
</protein>
<name>A0ACB8GZ16_PSICU</name>
<reference evidence="1" key="1">
    <citation type="submission" date="2021-10" db="EMBL/GenBank/DDBJ databases">
        <title>Psilocybe cubensis genome.</title>
        <authorList>
            <person name="Mckernan K.J."/>
            <person name="Crawford S."/>
            <person name="Trippe A."/>
            <person name="Kane L.T."/>
            <person name="Mclaughlin S."/>
        </authorList>
    </citation>
    <scope>NUCLEOTIDE SEQUENCE</scope>
    <source>
        <strain evidence="1">MGC-MH-2018</strain>
    </source>
</reference>
<dbReference type="EMBL" id="JAFIQS020000006">
    <property type="protein sequence ID" value="KAH9480704.1"/>
    <property type="molecule type" value="Genomic_DNA"/>
</dbReference>
<accession>A0ACB8GZ16</accession>
<proteinExistence type="predicted"/>
<sequence>MPTRSRHKGYKRLTLPYPSRNQFPSDPSPAYDDDYGYEYKSKFDLENTHTPMDPYHVVNSLDNSLISKDANFMGASIPVAAKEQKKSGKFGLGLGITMAERKSPIPEHAEHLAEDNESHSLTPPPPPAYLRNPRWDM</sequence>
<keyword evidence="2" id="KW-1185">Reference proteome</keyword>
<evidence type="ECO:0000313" key="2">
    <source>
        <dbReference type="Proteomes" id="UP000664032"/>
    </source>
</evidence>
<gene>
    <name evidence="1" type="ORF">JR316_0007304</name>
</gene>
<organism evidence="1 2">
    <name type="scientific">Psilocybe cubensis</name>
    <name type="common">Psychedelic mushroom</name>
    <name type="synonym">Stropharia cubensis</name>
    <dbReference type="NCBI Taxonomy" id="181762"/>
    <lineage>
        <taxon>Eukaryota</taxon>
        <taxon>Fungi</taxon>
        <taxon>Dikarya</taxon>
        <taxon>Basidiomycota</taxon>
        <taxon>Agaricomycotina</taxon>
        <taxon>Agaricomycetes</taxon>
        <taxon>Agaricomycetidae</taxon>
        <taxon>Agaricales</taxon>
        <taxon>Agaricineae</taxon>
        <taxon>Strophariaceae</taxon>
        <taxon>Psilocybe</taxon>
    </lineage>
</organism>
<dbReference type="Proteomes" id="UP000664032">
    <property type="component" value="Unassembled WGS sequence"/>
</dbReference>
<evidence type="ECO:0000313" key="1">
    <source>
        <dbReference type="EMBL" id="KAH9480704.1"/>
    </source>
</evidence>
<comment type="caution">
    <text evidence="1">The sequence shown here is derived from an EMBL/GenBank/DDBJ whole genome shotgun (WGS) entry which is preliminary data.</text>
</comment>